<reference evidence="1 2" key="1">
    <citation type="submission" date="2018-04" db="EMBL/GenBank/DDBJ databases">
        <title>WGS assembly of Panicum hallii var. hallii HAL2.</title>
        <authorList>
            <person name="Lovell J."/>
            <person name="Jenkins J."/>
            <person name="Lowry D."/>
            <person name="Mamidi S."/>
            <person name="Sreedasyam A."/>
            <person name="Weng X."/>
            <person name="Barry K."/>
            <person name="Bonette J."/>
            <person name="Campitelli B."/>
            <person name="Daum C."/>
            <person name="Gordon S."/>
            <person name="Gould B."/>
            <person name="Lipzen A."/>
            <person name="MacQueen A."/>
            <person name="Palacio-Mejia J."/>
            <person name="Plott C."/>
            <person name="Shakirov E."/>
            <person name="Shu S."/>
            <person name="Yoshinaga Y."/>
            <person name="Zane M."/>
            <person name="Rokhsar D."/>
            <person name="Grimwood J."/>
            <person name="Schmutz J."/>
            <person name="Juenger T."/>
        </authorList>
    </citation>
    <scope>NUCLEOTIDE SEQUENCE [LARGE SCALE GENOMIC DNA]</scope>
    <source>
        <strain evidence="2">cv. HAL2</strain>
    </source>
</reference>
<sequence>MSCSHEQACSHSWGCQSTLTTCLQKMHSVQPYMFYESVYGNFLCYMCNALFSQLR</sequence>
<accession>A0A2T7EPL4</accession>
<protein>
    <submittedName>
        <fullName evidence="1">Uncharacterized protein</fullName>
    </submittedName>
</protein>
<keyword evidence="2" id="KW-1185">Reference proteome</keyword>
<gene>
    <name evidence="1" type="ORF">GQ55_2G137300</name>
</gene>
<dbReference type="Gramene" id="PUZ69764">
    <property type="protein sequence ID" value="PUZ69764"/>
    <property type="gene ID" value="GQ55_2G137300"/>
</dbReference>
<proteinExistence type="predicted"/>
<organism evidence="1 2">
    <name type="scientific">Panicum hallii var. hallii</name>
    <dbReference type="NCBI Taxonomy" id="1504633"/>
    <lineage>
        <taxon>Eukaryota</taxon>
        <taxon>Viridiplantae</taxon>
        <taxon>Streptophyta</taxon>
        <taxon>Embryophyta</taxon>
        <taxon>Tracheophyta</taxon>
        <taxon>Spermatophyta</taxon>
        <taxon>Magnoliopsida</taxon>
        <taxon>Liliopsida</taxon>
        <taxon>Poales</taxon>
        <taxon>Poaceae</taxon>
        <taxon>PACMAD clade</taxon>
        <taxon>Panicoideae</taxon>
        <taxon>Panicodae</taxon>
        <taxon>Paniceae</taxon>
        <taxon>Panicinae</taxon>
        <taxon>Panicum</taxon>
        <taxon>Panicum sect. Panicum</taxon>
    </lineage>
</organism>
<name>A0A2T7EPL4_9POAL</name>
<dbReference type="Proteomes" id="UP000244336">
    <property type="component" value="Chromosome 2"/>
</dbReference>
<dbReference type="EMBL" id="CM009750">
    <property type="protein sequence ID" value="PUZ69764.1"/>
    <property type="molecule type" value="Genomic_DNA"/>
</dbReference>
<evidence type="ECO:0000313" key="2">
    <source>
        <dbReference type="Proteomes" id="UP000244336"/>
    </source>
</evidence>
<dbReference type="AlphaFoldDB" id="A0A2T7EPL4"/>
<evidence type="ECO:0000313" key="1">
    <source>
        <dbReference type="EMBL" id="PUZ69764.1"/>
    </source>
</evidence>